<sequence>MAGAASVIVATRAIADLGLSVRVTAYAPLAESMISGSAYRPGDVLTIFDGTTVENIDSDCEGRIVLADALARANADQADMVVDIATLTGACMVALGTRVAGLMASDDAAADRLLDAAETAGEEFWQLPITEHVRSQLPSEVADLRSKADRYGGALFAGAFLQHFVADQTSWAHLDVAGPAWNRDTAHDYVPAQATGMGVRTLIALATSMAG</sequence>
<evidence type="ECO:0000256" key="2">
    <source>
        <dbReference type="ARBA" id="ARBA00022438"/>
    </source>
</evidence>
<dbReference type="GO" id="GO:0070006">
    <property type="term" value="F:metalloaminopeptidase activity"/>
    <property type="evidence" value="ECO:0007669"/>
    <property type="project" value="InterPro"/>
</dbReference>
<dbReference type="EMBL" id="VSSQ01079240">
    <property type="protein sequence ID" value="MPN28809.1"/>
    <property type="molecule type" value="Genomic_DNA"/>
</dbReference>
<organism evidence="6">
    <name type="scientific">bioreactor metagenome</name>
    <dbReference type="NCBI Taxonomy" id="1076179"/>
    <lineage>
        <taxon>unclassified sequences</taxon>
        <taxon>metagenomes</taxon>
        <taxon>ecological metagenomes</taxon>
    </lineage>
</organism>
<keyword evidence="3" id="KW-0645">Protease</keyword>
<dbReference type="InterPro" id="IPR011356">
    <property type="entry name" value="Leucine_aapep/pepB"/>
</dbReference>
<dbReference type="GO" id="GO:0030145">
    <property type="term" value="F:manganese ion binding"/>
    <property type="evidence" value="ECO:0007669"/>
    <property type="project" value="InterPro"/>
</dbReference>
<dbReference type="AlphaFoldDB" id="A0A645GSL7"/>
<evidence type="ECO:0000313" key="6">
    <source>
        <dbReference type="EMBL" id="MPN28809.1"/>
    </source>
</evidence>
<protein>
    <submittedName>
        <fullName evidence="6">Putative cytosol aminopeptidase</fullName>
        <ecNumber evidence="6">3.4.11.1</ecNumber>
    </submittedName>
</protein>
<proteinExistence type="inferred from homology"/>
<dbReference type="GO" id="GO:0005737">
    <property type="term" value="C:cytoplasm"/>
    <property type="evidence" value="ECO:0007669"/>
    <property type="project" value="InterPro"/>
</dbReference>
<reference evidence="6" key="1">
    <citation type="submission" date="2019-08" db="EMBL/GenBank/DDBJ databases">
        <authorList>
            <person name="Kucharzyk K."/>
            <person name="Murdoch R.W."/>
            <person name="Higgins S."/>
            <person name="Loffler F."/>
        </authorList>
    </citation>
    <scope>NUCLEOTIDE SEQUENCE</scope>
</reference>
<accession>A0A645GSL7</accession>
<dbReference type="GO" id="GO:0006508">
    <property type="term" value="P:proteolysis"/>
    <property type="evidence" value="ECO:0007669"/>
    <property type="project" value="UniProtKB-KW"/>
</dbReference>
<evidence type="ECO:0000256" key="1">
    <source>
        <dbReference type="ARBA" id="ARBA00009528"/>
    </source>
</evidence>
<keyword evidence="4 6" id="KW-0378">Hydrolase</keyword>
<evidence type="ECO:0000256" key="3">
    <source>
        <dbReference type="ARBA" id="ARBA00022670"/>
    </source>
</evidence>
<evidence type="ECO:0000259" key="5">
    <source>
        <dbReference type="Pfam" id="PF00883"/>
    </source>
</evidence>
<feature type="domain" description="Cytosol aminopeptidase" evidence="5">
    <location>
        <begin position="1"/>
        <end position="203"/>
    </location>
</feature>
<dbReference type="Pfam" id="PF00883">
    <property type="entry name" value="Peptidase_M17"/>
    <property type="match status" value="1"/>
</dbReference>
<dbReference type="PANTHER" id="PTHR11963">
    <property type="entry name" value="LEUCINE AMINOPEPTIDASE-RELATED"/>
    <property type="match status" value="1"/>
</dbReference>
<comment type="caution">
    <text evidence="6">The sequence shown here is derived from an EMBL/GenBank/DDBJ whole genome shotgun (WGS) entry which is preliminary data.</text>
</comment>
<dbReference type="PRINTS" id="PR00481">
    <property type="entry name" value="LAMNOPPTDASE"/>
</dbReference>
<name>A0A645GSL7_9ZZZZ</name>
<keyword evidence="2 6" id="KW-0031">Aminopeptidase</keyword>
<comment type="similarity">
    <text evidence="1">Belongs to the peptidase M17 family.</text>
</comment>
<gene>
    <name evidence="6" type="primary">pepA_19</name>
    <name evidence="6" type="ORF">SDC9_176254</name>
</gene>
<dbReference type="InterPro" id="IPR000819">
    <property type="entry name" value="Peptidase_M17_C"/>
</dbReference>
<dbReference type="EC" id="3.4.11.1" evidence="6"/>
<dbReference type="SUPFAM" id="SSF53187">
    <property type="entry name" value="Zn-dependent exopeptidases"/>
    <property type="match status" value="1"/>
</dbReference>
<evidence type="ECO:0000256" key="4">
    <source>
        <dbReference type="ARBA" id="ARBA00022801"/>
    </source>
</evidence>
<dbReference type="Gene3D" id="3.40.630.10">
    <property type="entry name" value="Zn peptidases"/>
    <property type="match status" value="1"/>
</dbReference>
<dbReference type="PANTHER" id="PTHR11963:SF23">
    <property type="entry name" value="CYTOSOL AMINOPEPTIDASE"/>
    <property type="match status" value="1"/>
</dbReference>